<evidence type="ECO:0000256" key="3">
    <source>
        <dbReference type="ARBA" id="ARBA00022801"/>
    </source>
</evidence>
<sequence length="544" mass="57661">MRLPLSLLVVAVALVAGFWWWLGRPVPVGSVAAGAPPADRKLECISYAPFRSAQNPFDLTLKIEPWQIEEDLARLAPLTRCIRTYSIRNGLDQVPAIAEKHGLKVLQGLWLSSHRELNRAEIAGTIALAKRFPQVISRVVVGNEVLLRGELSAADLGAIIREVKAAVPVPVTYADVWEFWLRNRDLASAVDFITIHILPYWEDIPISAAESGAHVESIVRKVADVFPGRDILVGEVGWPSAGRMREAALPSLSNEALVVQDVLARAARGGFRVNVIEAFDQPWKRILEGTVGGHWGILTAGDRTPKFLVGEPVSDHPGWVKQAGLGIAVVLAVFGAALLVAGPGRTGIGVAVWGAVMIDAVVGGALAGWTAEKIMVESLGWGGWVRGAGFALVALAAPIVGAGLLVRGTRPPGLVLALGGRPDRTGDALATAGAWLLVLTAVLAVQTALGLVFDPRYRDFPFTALTAATLPFLLMAVLPAGKAETTGGRGAAETVMAVTLALSAGFIVLNETVANWQAVWLAVVFVLLAVTLLRVRGGRGSMPR</sequence>
<keyword evidence="12" id="KW-1133">Transmembrane helix</keyword>
<evidence type="ECO:0000256" key="6">
    <source>
        <dbReference type="ARBA" id="ARBA00023277"/>
    </source>
</evidence>
<name>A0A327KBM7_9BRAD</name>
<dbReference type="AlphaFoldDB" id="A0A327KBM7"/>
<feature type="transmembrane region" description="Helical" evidence="12">
    <location>
        <begin position="460"/>
        <end position="478"/>
    </location>
</feature>
<feature type="transmembrane region" description="Helical" evidence="12">
    <location>
        <begin position="348"/>
        <end position="371"/>
    </location>
</feature>
<comment type="caution">
    <text evidence="13">The sequence shown here is derived from an EMBL/GenBank/DDBJ whole genome shotgun (WGS) entry which is preliminary data.</text>
</comment>
<dbReference type="PANTHER" id="PTHR16631:SF17">
    <property type="entry name" value="GLUCAN ENDO-1,3-BETA-GLUCOSIDASE BTGC"/>
    <property type="match status" value="1"/>
</dbReference>
<keyword evidence="2" id="KW-1003">Cell membrane</keyword>
<comment type="function">
    <text evidence="9">Glucanases play a role in cell expansion during growth, in cell-cell fusion during mating, and in spore release during sporulation. This enzyme may be involved in beta-glucan degradation. Active on laminarin and lichenan.</text>
</comment>
<dbReference type="GO" id="GO:0071555">
    <property type="term" value="P:cell wall organization"/>
    <property type="evidence" value="ECO:0007669"/>
    <property type="project" value="UniProtKB-KW"/>
</dbReference>
<dbReference type="InterPro" id="IPR017853">
    <property type="entry name" value="GH"/>
</dbReference>
<evidence type="ECO:0000313" key="14">
    <source>
        <dbReference type="Proteomes" id="UP000248863"/>
    </source>
</evidence>
<proteinExistence type="predicted"/>
<dbReference type="RefSeq" id="WP_111358862.1">
    <property type="nucleotide sequence ID" value="NZ_NHSK01000022.1"/>
</dbReference>
<evidence type="ECO:0000256" key="2">
    <source>
        <dbReference type="ARBA" id="ARBA00022475"/>
    </source>
</evidence>
<dbReference type="EMBL" id="NPEU01000280">
    <property type="protein sequence ID" value="RAI35023.1"/>
    <property type="molecule type" value="Genomic_DNA"/>
</dbReference>
<keyword evidence="5" id="KW-0325">Glycoprotein</keyword>
<keyword evidence="8" id="KW-0624">Polysaccharide degradation</keyword>
<dbReference type="SUPFAM" id="SSF51445">
    <property type="entry name" value="(Trans)glycosidases"/>
    <property type="match status" value="1"/>
</dbReference>
<organism evidence="13 14">
    <name type="scientific">Rhodoplanes elegans</name>
    <dbReference type="NCBI Taxonomy" id="29408"/>
    <lineage>
        <taxon>Bacteria</taxon>
        <taxon>Pseudomonadati</taxon>
        <taxon>Pseudomonadota</taxon>
        <taxon>Alphaproteobacteria</taxon>
        <taxon>Hyphomicrobiales</taxon>
        <taxon>Nitrobacteraceae</taxon>
        <taxon>Rhodoplanes</taxon>
    </lineage>
</organism>
<dbReference type="Gene3D" id="3.20.20.80">
    <property type="entry name" value="Glycosidases"/>
    <property type="match status" value="1"/>
</dbReference>
<evidence type="ECO:0000313" key="13">
    <source>
        <dbReference type="EMBL" id="RAI35023.1"/>
    </source>
</evidence>
<dbReference type="InterPro" id="IPR050732">
    <property type="entry name" value="Beta-glucan_modifiers"/>
</dbReference>
<feature type="transmembrane region" description="Helical" evidence="12">
    <location>
        <begin position="323"/>
        <end position="341"/>
    </location>
</feature>
<evidence type="ECO:0000256" key="8">
    <source>
        <dbReference type="ARBA" id="ARBA00023326"/>
    </source>
</evidence>
<feature type="transmembrane region" description="Helical" evidence="12">
    <location>
        <begin position="515"/>
        <end position="535"/>
    </location>
</feature>
<dbReference type="GO" id="GO:0005886">
    <property type="term" value="C:plasma membrane"/>
    <property type="evidence" value="ECO:0007669"/>
    <property type="project" value="UniProtKB-SubCell"/>
</dbReference>
<evidence type="ECO:0000256" key="7">
    <source>
        <dbReference type="ARBA" id="ARBA00023316"/>
    </source>
</evidence>
<keyword evidence="3" id="KW-0378">Hydrolase</keyword>
<accession>A0A327KBM7</accession>
<evidence type="ECO:0000256" key="1">
    <source>
        <dbReference type="ARBA" id="ARBA00004236"/>
    </source>
</evidence>
<keyword evidence="12" id="KW-0812">Transmembrane</keyword>
<evidence type="ECO:0000256" key="12">
    <source>
        <dbReference type="SAM" id="Phobius"/>
    </source>
</evidence>
<evidence type="ECO:0000256" key="11">
    <source>
        <dbReference type="ARBA" id="ARBA00043078"/>
    </source>
</evidence>
<dbReference type="Proteomes" id="UP000248863">
    <property type="component" value="Unassembled WGS sequence"/>
</dbReference>
<dbReference type="PANTHER" id="PTHR16631">
    <property type="entry name" value="GLUCAN 1,3-BETA-GLUCOSIDASE"/>
    <property type="match status" value="1"/>
</dbReference>
<keyword evidence="6" id="KW-0119">Carbohydrate metabolism</keyword>
<keyword evidence="14" id="KW-1185">Reference proteome</keyword>
<evidence type="ECO:0000256" key="10">
    <source>
        <dbReference type="ARBA" id="ARBA00042373"/>
    </source>
</evidence>
<keyword evidence="7" id="KW-0961">Cell wall biogenesis/degradation</keyword>
<feature type="transmembrane region" description="Helical" evidence="12">
    <location>
        <begin position="490"/>
        <end position="509"/>
    </location>
</feature>
<reference evidence="13 14" key="1">
    <citation type="submission" date="2017-07" db="EMBL/GenBank/DDBJ databases">
        <title>Draft Genome Sequences of Select Purple Nonsulfur Bacteria.</title>
        <authorList>
            <person name="Lasarre B."/>
            <person name="Mckinlay J.B."/>
        </authorList>
    </citation>
    <scope>NUCLEOTIDE SEQUENCE [LARGE SCALE GENOMIC DNA]</scope>
    <source>
        <strain evidence="13 14">DSM 11907</strain>
    </source>
</reference>
<dbReference type="GO" id="GO:0000272">
    <property type="term" value="P:polysaccharide catabolic process"/>
    <property type="evidence" value="ECO:0007669"/>
    <property type="project" value="UniProtKB-KW"/>
</dbReference>
<evidence type="ECO:0000256" key="4">
    <source>
        <dbReference type="ARBA" id="ARBA00023136"/>
    </source>
</evidence>
<gene>
    <name evidence="13" type="ORF">CH338_19925</name>
</gene>
<dbReference type="OrthoDB" id="9806824at2"/>
<feature type="transmembrane region" description="Helical" evidence="12">
    <location>
        <begin position="383"/>
        <end position="406"/>
    </location>
</feature>
<evidence type="ECO:0000256" key="9">
    <source>
        <dbReference type="ARBA" id="ARBA00037649"/>
    </source>
</evidence>
<dbReference type="GO" id="GO:0016787">
    <property type="term" value="F:hydrolase activity"/>
    <property type="evidence" value="ECO:0007669"/>
    <property type="project" value="UniProtKB-KW"/>
</dbReference>
<comment type="subcellular location">
    <subcellularLocation>
        <location evidence="1">Cell membrane</location>
    </subcellularLocation>
</comment>
<evidence type="ECO:0000256" key="5">
    <source>
        <dbReference type="ARBA" id="ARBA00023180"/>
    </source>
</evidence>
<keyword evidence="4 12" id="KW-0472">Membrane</keyword>
<protein>
    <recommendedName>
        <fullName evidence="11">Endo-1,3-beta-glucanase btgC</fullName>
    </recommendedName>
    <alternativeName>
        <fullName evidence="10">Laminarinase btgC</fullName>
    </alternativeName>
</protein>
<feature type="transmembrane region" description="Helical" evidence="12">
    <location>
        <begin position="427"/>
        <end position="448"/>
    </location>
</feature>